<dbReference type="GO" id="GO:0000287">
    <property type="term" value="F:magnesium ion binding"/>
    <property type="evidence" value="ECO:0007669"/>
    <property type="project" value="InterPro"/>
</dbReference>
<proteinExistence type="inferred from homology"/>
<evidence type="ECO:0000256" key="1">
    <source>
        <dbReference type="ARBA" id="ARBA00001946"/>
    </source>
</evidence>
<evidence type="ECO:0000313" key="9">
    <source>
        <dbReference type="Proteomes" id="UP000320184"/>
    </source>
</evidence>
<dbReference type="PANTHER" id="PTHR37311">
    <property type="entry name" value="2-PHOSPHOSULFOLACTATE PHOSPHATASE-RELATED"/>
    <property type="match status" value="1"/>
</dbReference>
<gene>
    <name evidence="8" type="ORF">E6K73_09955</name>
</gene>
<sequence length="231" mass="23827">MRVGVLLAPRDGAVPPSAAAVVIDVLRATSTLSAARAHGAARILPAASPEEAAALRRQHPGALLCGERESLKIPGFDLGNSPLEYDPARVAGRTLIFCSTNGSRALVSASRARRRLLGAFVNARAVIEALEGEREVMVVCAGNRGAPSLEDAACAGLLCERLERRGAVVGGGAARLARSLAPRDAAEVQAVVQGSAHGRELRALGARYAADVEWCAELDRLGGADAIELGG</sequence>
<keyword evidence="5" id="KW-0378">Hydrolase</keyword>
<dbReference type="InterPro" id="IPR036702">
    <property type="entry name" value="ComB-like_sf"/>
</dbReference>
<dbReference type="PANTHER" id="PTHR37311:SF1">
    <property type="entry name" value="2-PHOSPHOSULFOLACTATE PHOSPHATASE-RELATED"/>
    <property type="match status" value="1"/>
</dbReference>
<evidence type="ECO:0000256" key="2">
    <source>
        <dbReference type="ARBA" id="ARBA00009997"/>
    </source>
</evidence>
<dbReference type="SUPFAM" id="SSF142823">
    <property type="entry name" value="ComB-like"/>
    <property type="match status" value="1"/>
</dbReference>
<dbReference type="GO" id="GO:0050532">
    <property type="term" value="F:2-phosphosulfolactate phosphatase activity"/>
    <property type="evidence" value="ECO:0007669"/>
    <property type="project" value="UniProtKB-EC"/>
</dbReference>
<dbReference type="GO" id="GO:0050545">
    <property type="term" value="F:sulfopyruvate decarboxylase activity"/>
    <property type="evidence" value="ECO:0007669"/>
    <property type="project" value="TreeGrafter"/>
</dbReference>
<name>A0A538SDS1_UNCEI</name>
<protein>
    <recommendedName>
        <fullName evidence="4">Probable 2-phosphosulfolactate phosphatase</fullName>
        <ecNumber evidence="3">3.1.3.71</ecNumber>
    </recommendedName>
</protein>
<comment type="similarity">
    <text evidence="2">Belongs to the ComB family.</text>
</comment>
<dbReference type="Gene3D" id="3.90.1560.10">
    <property type="entry name" value="ComB-like"/>
    <property type="match status" value="1"/>
</dbReference>
<evidence type="ECO:0000256" key="4">
    <source>
        <dbReference type="ARBA" id="ARBA00021948"/>
    </source>
</evidence>
<reference evidence="8 9" key="1">
    <citation type="journal article" date="2019" name="Nat. Microbiol.">
        <title>Mediterranean grassland soil C-N compound turnover is dependent on rainfall and depth, and is mediated by genomically divergent microorganisms.</title>
        <authorList>
            <person name="Diamond S."/>
            <person name="Andeer P.F."/>
            <person name="Li Z."/>
            <person name="Crits-Christoph A."/>
            <person name="Burstein D."/>
            <person name="Anantharaman K."/>
            <person name="Lane K.R."/>
            <person name="Thomas B.C."/>
            <person name="Pan C."/>
            <person name="Northen T.R."/>
            <person name="Banfield J.F."/>
        </authorList>
    </citation>
    <scope>NUCLEOTIDE SEQUENCE [LARGE SCALE GENOMIC DNA]</scope>
    <source>
        <strain evidence="8">WS_3</strain>
    </source>
</reference>
<evidence type="ECO:0000256" key="7">
    <source>
        <dbReference type="ARBA" id="ARBA00033711"/>
    </source>
</evidence>
<keyword evidence="6" id="KW-0460">Magnesium</keyword>
<comment type="cofactor">
    <cofactor evidence="1">
        <name>Mg(2+)</name>
        <dbReference type="ChEBI" id="CHEBI:18420"/>
    </cofactor>
</comment>
<comment type="caution">
    <text evidence="8">The sequence shown here is derived from an EMBL/GenBank/DDBJ whole genome shotgun (WGS) entry which is preliminary data.</text>
</comment>
<accession>A0A538SDS1</accession>
<dbReference type="Proteomes" id="UP000320184">
    <property type="component" value="Unassembled WGS sequence"/>
</dbReference>
<organism evidence="8 9">
    <name type="scientific">Eiseniibacteriota bacterium</name>
    <dbReference type="NCBI Taxonomy" id="2212470"/>
    <lineage>
        <taxon>Bacteria</taxon>
        <taxon>Candidatus Eiseniibacteriota</taxon>
    </lineage>
</organism>
<evidence type="ECO:0000256" key="3">
    <source>
        <dbReference type="ARBA" id="ARBA00012953"/>
    </source>
</evidence>
<dbReference type="InterPro" id="IPR005238">
    <property type="entry name" value="ComB-like"/>
</dbReference>
<dbReference type="AlphaFoldDB" id="A0A538SDS1"/>
<dbReference type="EMBL" id="VBOT01000122">
    <property type="protein sequence ID" value="TMQ49490.1"/>
    <property type="molecule type" value="Genomic_DNA"/>
</dbReference>
<dbReference type="EC" id="3.1.3.71" evidence="3"/>
<comment type="catalytic activity">
    <reaction evidence="7">
        <text>(2R)-O-phospho-3-sulfolactate + H2O = (2R)-3-sulfolactate + phosphate</text>
        <dbReference type="Rhea" id="RHEA:23416"/>
        <dbReference type="ChEBI" id="CHEBI:15377"/>
        <dbReference type="ChEBI" id="CHEBI:15597"/>
        <dbReference type="ChEBI" id="CHEBI:43474"/>
        <dbReference type="ChEBI" id="CHEBI:58738"/>
        <dbReference type="EC" id="3.1.3.71"/>
    </reaction>
</comment>
<evidence type="ECO:0000313" key="8">
    <source>
        <dbReference type="EMBL" id="TMQ49490.1"/>
    </source>
</evidence>
<evidence type="ECO:0000256" key="5">
    <source>
        <dbReference type="ARBA" id="ARBA00022801"/>
    </source>
</evidence>
<dbReference type="Pfam" id="PF04029">
    <property type="entry name" value="2-ph_phosp"/>
    <property type="match status" value="1"/>
</dbReference>
<evidence type="ECO:0000256" key="6">
    <source>
        <dbReference type="ARBA" id="ARBA00022842"/>
    </source>
</evidence>